<sequence>MIQRRSFSCLLYVLGMLLLYSASLVCGGDIVHHDDSIPQRPGCNNNFVLVRNLSRIIDGKEKEEFVGVGARFGPTLESKEKHATLIKLALADPPDCCTTPKSKLTGEVILVHRGNCSFTTKTKVAEAAGASAILIINNSTDLF</sequence>
<keyword evidence="4" id="KW-0645">Protease</keyword>
<keyword evidence="10" id="KW-0472">Membrane</keyword>
<proteinExistence type="inferred from homology"/>
<dbReference type="GO" id="GO:0010008">
    <property type="term" value="C:endosome membrane"/>
    <property type="evidence" value="ECO:0007669"/>
    <property type="project" value="UniProtKB-SubCell"/>
</dbReference>
<dbReference type="PANTHER" id="PTHR12174">
    <property type="entry name" value="SIGNAL PEPTIDE PEPTIDASE"/>
    <property type="match status" value="1"/>
</dbReference>
<evidence type="ECO:0000256" key="9">
    <source>
        <dbReference type="ARBA" id="ARBA00022989"/>
    </source>
</evidence>
<evidence type="ECO:0000256" key="6">
    <source>
        <dbReference type="ARBA" id="ARBA00022729"/>
    </source>
</evidence>
<evidence type="ECO:0000256" key="10">
    <source>
        <dbReference type="ARBA" id="ARBA00023136"/>
    </source>
</evidence>
<comment type="function">
    <text evidence="1">Intramembrane-cleaving aspartic protease (I-CLiP) that cleaves type II membrane signal peptides in the hydrophobic plane of the membrane.</text>
</comment>
<evidence type="ECO:0000256" key="8">
    <source>
        <dbReference type="ARBA" id="ARBA00022801"/>
    </source>
</evidence>
<dbReference type="InterPro" id="IPR003137">
    <property type="entry name" value="PA_domain"/>
</dbReference>
<reference evidence="14" key="1">
    <citation type="submission" date="2021-01" db="EMBL/GenBank/DDBJ databases">
        <authorList>
            <consortium name="Genoscope - CEA"/>
            <person name="William W."/>
        </authorList>
    </citation>
    <scope>NUCLEOTIDE SEQUENCE</scope>
</reference>
<evidence type="ECO:0000256" key="1">
    <source>
        <dbReference type="ARBA" id="ARBA00003012"/>
    </source>
</evidence>
<feature type="domain" description="PA" evidence="13">
    <location>
        <begin position="91"/>
        <end position="139"/>
    </location>
</feature>
<dbReference type="EMBL" id="HG994363">
    <property type="protein sequence ID" value="CAF2052453.1"/>
    <property type="molecule type" value="Genomic_DNA"/>
</dbReference>
<keyword evidence="9" id="KW-1133">Transmembrane helix</keyword>
<comment type="subcellular location">
    <subcellularLocation>
        <location evidence="2">Endosome membrane</location>
        <topology evidence="2">Multi-pass membrane protein</topology>
    </subcellularLocation>
</comment>
<name>A0A816PU60_BRANA</name>
<dbReference type="GO" id="GO:0042500">
    <property type="term" value="F:aspartic endopeptidase activity, intramembrane cleaving"/>
    <property type="evidence" value="ECO:0007669"/>
    <property type="project" value="InterPro"/>
</dbReference>
<dbReference type="SUPFAM" id="SSF52025">
    <property type="entry name" value="PA domain"/>
    <property type="match status" value="1"/>
</dbReference>
<feature type="chain" id="PRO_5032456642" evidence="12">
    <location>
        <begin position="28"/>
        <end position="143"/>
    </location>
</feature>
<evidence type="ECO:0000256" key="3">
    <source>
        <dbReference type="ARBA" id="ARBA00006859"/>
    </source>
</evidence>
<dbReference type="InterPro" id="IPR007369">
    <property type="entry name" value="Peptidase_A22B_SPP"/>
</dbReference>
<evidence type="ECO:0000256" key="7">
    <source>
        <dbReference type="ARBA" id="ARBA00022753"/>
    </source>
</evidence>
<dbReference type="FunFam" id="3.50.30.30:FF:000007">
    <property type="entry name" value="Signal peptide peptidase-like 3"/>
    <property type="match status" value="1"/>
</dbReference>
<accession>A0A816PU60</accession>
<dbReference type="Proteomes" id="UP001295469">
    <property type="component" value="Chromosome A09"/>
</dbReference>
<evidence type="ECO:0000256" key="4">
    <source>
        <dbReference type="ARBA" id="ARBA00022670"/>
    </source>
</evidence>
<protein>
    <submittedName>
        <fullName evidence="14">(rape) hypothetical protein</fullName>
    </submittedName>
</protein>
<dbReference type="Gene3D" id="3.50.30.30">
    <property type="match status" value="1"/>
</dbReference>
<evidence type="ECO:0000256" key="5">
    <source>
        <dbReference type="ARBA" id="ARBA00022692"/>
    </source>
</evidence>
<dbReference type="Pfam" id="PF02225">
    <property type="entry name" value="PA"/>
    <property type="match status" value="1"/>
</dbReference>
<evidence type="ECO:0000259" key="13">
    <source>
        <dbReference type="Pfam" id="PF02225"/>
    </source>
</evidence>
<evidence type="ECO:0000313" key="14">
    <source>
        <dbReference type="EMBL" id="CAF2052453.1"/>
    </source>
</evidence>
<dbReference type="AlphaFoldDB" id="A0A816PU60"/>
<evidence type="ECO:0000256" key="2">
    <source>
        <dbReference type="ARBA" id="ARBA00004337"/>
    </source>
</evidence>
<dbReference type="PANTHER" id="PTHR12174:SF102">
    <property type="entry name" value="SIGNAL PEPTIDE PEPTIDASE-LIKE 4"/>
    <property type="match status" value="1"/>
</dbReference>
<keyword evidence="5" id="KW-0812">Transmembrane</keyword>
<dbReference type="GO" id="GO:0006508">
    <property type="term" value="P:proteolysis"/>
    <property type="evidence" value="ECO:0007669"/>
    <property type="project" value="UniProtKB-KW"/>
</dbReference>
<gene>
    <name evidence="14" type="ORF">DARMORV10_A09P69220.1</name>
</gene>
<keyword evidence="7" id="KW-0967">Endosome</keyword>
<keyword evidence="11" id="KW-0325">Glycoprotein</keyword>
<evidence type="ECO:0000256" key="11">
    <source>
        <dbReference type="ARBA" id="ARBA00023180"/>
    </source>
</evidence>
<evidence type="ECO:0000256" key="12">
    <source>
        <dbReference type="SAM" id="SignalP"/>
    </source>
</evidence>
<keyword evidence="8" id="KW-0378">Hydrolase</keyword>
<keyword evidence="6 12" id="KW-0732">Signal</keyword>
<organism evidence="14">
    <name type="scientific">Brassica napus</name>
    <name type="common">Rape</name>
    <dbReference type="NCBI Taxonomy" id="3708"/>
    <lineage>
        <taxon>Eukaryota</taxon>
        <taxon>Viridiplantae</taxon>
        <taxon>Streptophyta</taxon>
        <taxon>Embryophyta</taxon>
        <taxon>Tracheophyta</taxon>
        <taxon>Spermatophyta</taxon>
        <taxon>Magnoliopsida</taxon>
        <taxon>eudicotyledons</taxon>
        <taxon>Gunneridae</taxon>
        <taxon>Pentapetalae</taxon>
        <taxon>rosids</taxon>
        <taxon>malvids</taxon>
        <taxon>Brassicales</taxon>
        <taxon>Brassicaceae</taxon>
        <taxon>Brassiceae</taxon>
        <taxon>Brassica</taxon>
    </lineage>
</organism>
<dbReference type="InterPro" id="IPR046450">
    <property type="entry name" value="PA_dom_sf"/>
</dbReference>
<feature type="signal peptide" evidence="12">
    <location>
        <begin position="1"/>
        <end position="27"/>
    </location>
</feature>
<comment type="similarity">
    <text evidence="3">Belongs to the peptidase A22B family.</text>
</comment>